<sequence length="119" mass="13888">MGTAFVVYDDIYDAKTACDHLSGYNLGGRYLVVLYHQPQKQAKKLDLLKKKQEMELMKQKFGIESRFLAPTNNLKVHNLSKFKIFASYLIDNTLLFLIPKFYTMQINFLKNQYLLNEVG</sequence>
<gene>
    <name evidence="1" type="ORF">DFA_05149</name>
</gene>
<dbReference type="InterPro" id="IPR035979">
    <property type="entry name" value="RBD_domain_sf"/>
</dbReference>
<dbReference type="RefSeq" id="XP_004360870.1">
    <property type="nucleotide sequence ID" value="XM_004360813.1"/>
</dbReference>
<dbReference type="SUPFAM" id="SSF54928">
    <property type="entry name" value="RNA-binding domain, RBD"/>
    <property type="match status" value="1"/>
</dbReference>
<dbReference type="InterPro" id="IPR012677">
    <property type="entry name" value="Nucleotide-bd_a/b_plait_sf"/>
</dbReference>
<proteinExistence type="predicted"/>
<name>F4PNG6_CACFS</name>
<dbReference type="GO" id="GO:0003676">
    <property type="term" value="F:nucleic acid binding"/>
    <property type="evidence" value="ECO:0007669"/>
    <property type="project" value="InterPro"/>
</dbReference>
<dbReference type="OrthoDB" id="275748at2759"/>
<dbReference type="AlphaFoldDB" id="F4PNG6"/>
<dbReference type="KEGG" id="dfa:DFA_05149"/>
<protein>
    <submittedName>
        <fullName evidence="1">RNA recognition motif-containing protein RRM</fullName>
    </submittedName>
</protein>
<evidence type="ECO:0000313" key="2">
    <source>
        <dbReference type="Proteomes" id="UP000007797"/>
    </source>
</evidence>
<dbReference type="GeneID" id="14874830"/>
<reference evidence="2" key="1">
    <citation type="journal article" date="2011" name="Genome Res.">
        <title>Phylogeny-wide analysis of social amoeba genomes highlights ancient origins for complex intercellular communication.</title>
        <authorList>
            <person name="Heidel A.J."/>
            <person name="Lawal H.M."/>
            <person name="Felder M."/>
            <person name="Schilde C."/>
            <person name="Helps N.R."/>
            <person name="Tunggal B."/>
            <person name="Rivero F."/>
            <person name="John U."/>
            <person name="Schleicher M."/>
            <person name="Eichinger L."/>
            <person name="Platzer M."/>
            <person name="Noegel A.A."/>
            <person name="Schaap P."/>
            <person name="Gloeckner G."/>
        </authorList>
    </citation>
    <scope>NUCLEOTIDE SEQUENCE [LARGE SCALE GENOMIC DNA]</scope>
    <source>
        <strain evidence="2">SH3</strain>
    </source>
</reference>
<keyword evidence="2" id="KW-1185">Reference proteome</keyword>
<dbReference type="EMBL" id="GL883008">
    <property type="protein sequence ID" value="EGG23019.1"/>
    <property type="molecule type" value="Genomic_DNA"/>
</dbReference>
<dbReference type="Proteomes" id="UP000007797">
    <property type="component" value="Unassembled WGS sequence"/>
</dbReference>
<accession>F4PNG6</accession>
<organism evidence="1 2">
    <name type="scientific">Cavenderia fasciculata</name>
    <name type="common">Slime mold</name>
    <name type="synonym">Dictyostelium fasciculatum</name>
    <dbReference type="NCBI Taxonomy" id="261658"/>
    <lineage>
        <taxon>Eukaryota</taxon>
        <taxon>Amoebozoa</taxon>
        <taxon>Evosea</taxon>
        <taxon>Eumycetozoa</taxon>
        <taxon>Dictyostelia</taxon>
        <taxon>Acytosteliales</taxon>
        <taxon>Cavenderiaceae</taxon>
        <taxon>Cavenderia</taxon>
    </lineage>
</organism>
<dbReference type="Gene3D" id="3.30.70.330">
    <property type="match status" value="1"/>
</dbReference>
<dbReference type="STRING" id="1054147.F4PNG6"/>
<evidence type="ECO:0000313" key="1">
    <source>
        <dbReference type="EMBL" id="EGG23019.1"/>
    </source>
</evidence>